<reference evidence="2" key="1">
    <citation type="submission" date="2016-02" db="EMBL/GenBank/DDBJ databases">
        <title>WGS assembly of Manihot esculenta.</title>
        <authorList>
            <person name="Bredeson J.V."/>
            <person name="Prochnik S.E."/>
            <person name="Lyons J.B."/>
            <person name="Schmutz J."/>
            <person name="Grimwood J."/>
            <person name="Vrebalov J."/>
            <person name="Bart R.S."/>
            <person name="Amuge T."/>
            <person name="Ferguson M.E."/>
            <person name="Green R."/>
            <person name="Putnam N."/>
            <person name="Stites J."/>
            <person name="Rounsley S."/>
            <person name="Rokhsar D.S."/>
        </authorList>
    </citation>
    <scope>NUCLEOTIDE SEQUENCE [LARGE SCALE GENOMIC DNA]</scope>
    <source>
        <tissue evidence="2">Leaf</tissue>
    </source>
</reference>
<keyword evidence="1" id="KW-0812">Transmembrane</keyword>
<keyword evidence="1" id="KW-1133">Transmembrane helix</keyword>
<evidence type="ECO:0000313" key="2">
    <source>
        <dbReference type="EMBL" id="OAY51554.1"/>
    </source>
</evidence>
<keyword evidence="1" id="KW-0472">Membrane</keyword>
<accession>A0A2C9VYP1</accession>
<feature type="transmembrane region" description="Helical" evidence="1">
    <location>
        <begin position="15"/>
        <end position="39"/>
    </location>
</feature>
<protein>
    <submittedName>
        <fullName evidence="2">Uncharacterized protein</fullName>
    </submittedName>
</protein>
<dbReference type="EMBL" id="CM004390">
    <property type="protein sequence ID" value="OAY51554.1"/>
    <property type="molecule type" value="Genomic_DNA"/>
</dbReference>
<organism evidence="2">
    <name type="scientific">Manihot esculenta</name>
    <name type="common">Cassava</name>
    <name type="synonym">Jatropha manihot</name>
    <dbReference type="NCBI Taxonomy" id="3983"/>
    <lineage>
        <taxon>Eukaryota</taxon>
        <taxon>Viridiplantae</taxon>
        <taxon>Streptophyta</taxon>
        <taxon>Embryophyta</taxon>
        <taxon>Tracheophyta</taxon>
        <taxon>Spermatophyta</taxon>
        <taxon>Magnoliopsida</taxon>
        <taxon>eudicotyledons</taxon>
        <taxon>Gunneridae</taxon>
        <taxon>Pentapetalae</taxon>
        <taxon>rosids</taxon>
        <taxon>fabids</taxon>
        <taxon>Malpighiales</taxon>
        <taxon>Euphorbiaceae</taxon>
        <taxon>Crotonoideae</taxon>
        <taxon>Manihoteae</taxon>
        <taxon>Manihot</taxon>
    </lineage>
</organism>
<name>A0A2C9VYP1_MANES</name>
<sequence>MQIFLHFLAYPRKKILVFFFFLFQKLTGFCIQISFLFFFTTELQYVIFMTVIKLQS</sequence>
<dbReference type="AlphaFoldDB" id="A0A2C9VYP1"/>
<evidence type="ECO:0000256" key="1">
    <source>
        <dbReference type="SAM" id="Phobius"/>
    </source>
</evidence>
<gene>
    <name evidence="2" type="ORF">MANES_04G016100</name>
</gene>
<proteinExistence type="predicted"/>